<keyword evidence="2" id="KW-1185">Reference proteome</keyword>
<name>A0A0U2MUC9_9ENTE</name>
<dbReference type="AlphaFoldDB" id="A0A0U2MUC9"/>
<evidence type="ECO:0000313" key="2">
    <source>
        <dbReference type="Proteomes" id="UP000067523"/>
    </source>
</evidence>
<proteinExistence type="predicted"/>
<protein>
    <submittedName>
        <fullName evidence="1">Uncharacterized protein</fullName>
    </submittedName>
</protein>
<organism evidence="1 2">
    <name type="scientific">Enterococcus rotai</name>
    <dbReference type="NCBI Taxonomy" id="118060"/>
    <lineage>
        <taxon>Bacteria</taxon>
        <taxon>Bacillati</taxon>
        <taxon>Bacillota</taxon>
        <taxon>Bacilli</taxon>
        <taxon>Lactobacillales</taxon>
        <taxon>Enterococcaceae</taxon>
        <taxon>Enterococcus</taxon>
    </lineage>
</organism>
<reference evidence="2" key="1">
    <citation type="submission" date="2015-12" db="EMBL/GenBank/DDBJ databases">
        <authorList>
            <person name="Lauer A."/>
            <person name="Humrighouse B."/>
            <person name="Loparev V."/>
            <person name="Shewmaker P.L."/>
            <person name="Whitney A.M."/>
            <person name="McLaughlin R.W."/>
        </authorList>
    </citation>
    <scope>NUCLEOTIDE SEQUENCE [LARGE SCALE GENOMIC DNA]</scope>
    <source>
        <strain evidence="2">LMG 26678</strain>
    </source>
</reference>
<dbReference type="KEGG" id="erx:ATZ35_00555"/>
<dbReference type="Proteomes" id="UP000067523">
    <property type="component" value="Chromosome"/>
</dbReference>
<sequence length="354" mass="41179">MYNKIEKKIFKHTNGELTKKALKEQRCCYFPGCSKKPIKSHSFQKRAVLNKICDKSGNVYFTDLPNTYSDYETKLENTGFLHKGHINDASTFFGFCSEHDTEIFKPIEVETELTDNIYEYLFLYAYRGLAYSHVSEKSIKTIPSLLTKKKAALEKNPKIENQSIVNYRVTQEIVLAMIKERYNVDKYQVLKQHFEKVLKNGIEEKVIKQFFDIMYIKLPVSMNCLALGAGDLYFGERHEEPPICQGLIPDIDGTGMIYFFICVKGQKHLYHLIFEILPQCTSPIFLSDGRSPLLVIIQNLLLMNLENIVIRPELYNKMKETDEMKNMNRFYTASILNQNIQISNFQGFNLFQNV</sequence>
<accession>A0A0U2MUC9</accession>
<dbReference type="EMBL" id="CP013655">
    <property type="protein sequence ID" value="ALS35699.1"/>
    <property type="molecule type" value="Genomic_DNA"/>
</dbReference>
<gene>
    <name evidence="1" type="ORF">ATZ35_00555</name>
</gene>
<evidence type="ECO:0000313" key="1">
    <source>
        <dbReference type="EMBL" id="ALS35699.1"/>
    </source>
</evidence>
<dbReference type="STRING" id="118060.ATZ35_00555"/>
<dbReference type="RefSeq" id="WP_208928420.1">
    <property type="nucleotide sequence ID" value="NZ_CP013655.1"/>
</dbReference>